<name>A0A1P8UI35_9GAMM</name>
<evidence type="ECO:0000256" key="4">
    <source>
        <dbReference type="ARBA" id="ARBA00022692"/>
    </source>
</evidence>
<dbReference type="KEGG" id="afy:BW247_10640"/>
<dbReference type="RefSeq" id="WP_076837129.1">
    <property type="nucleotide sequence ID" value="NZ_CP019434.1"/>
</dbReference>
<dbReference type="NCBIfam" id="TIGR02914">
    <property type="entry name" value="EpsI_fam"/>
    <property type="match status" value="1"/>
</dbReference>
<dbReference type="STRING" id="1765967.BW247_10640"/>
<dbReference type="NCBIfam" id="TIGR04178">
    <property type="entry name" value="exo_archaeo"/>
    <property type="match status" value="1"/>
</dbReference>
<dbReference type="InterPro" id="IPR026392">
    <property type="entry name" value="Exo/Archaeosortase_dom"/>
</dbReference>
<keyword evidence="6 8" id="KW-1133">Transmembrane helix</keyword>
<evidence type="ECO:0000256" key="8">
    <source>
        <dbReference type="SAM" id="Phobius"/>
    </source>
</evidence>
<sequence>MNAATLPLPNTLVRRGRWYSHVVFMALVLVYLAVFHTSLLHLTQVWAGDGTFQYAFLIIPITLFLIWDRRHATSGVPFAPSVVGIGLILALGLLWMLGTLGGVQQVQQFALIAILPAMVLGVYGTAVVRALLFPLAYLFFAVPWPVEHLITVLQHITAVFAVKALQMTGFIVYLDGVLIETPVAVWHVEVACSGIKFFIAMVALSLLYARMFFHSRRRRLVFVALAFIVPIISNGLRVYFTILIGETFGVQYATGTDHMIFGWQFFGTVLLLYFLAGWPWREAPPPEQAPRPLADTPRSARVLAFWAPVLLLSLLAGPAIGSALIHTAPRPALDPPPAARLGIWRLAALDQDVLGAHFHHAQRLFVARYRNGRAVDLVRADYLGPPRHGRKLFMVGNRWYDKALWHEKSARGATAKTGSGKTLHVREVALTGVGKRLLVWYWYSVNGRPTPSILRAKLWQLESVLRLQPLRTRMTVIATAYRHDPRAAAARLAAFARALSPPAGAGS</sequence>
<feature type="transmembrane region" description="Helical" evidence="8">
    <location>
        <begin position="79"/>
        <end position="97"/>
    </location>
</feature>
<evidence type="ECO:0000256" key="7">
    <source>
        <dbReference type="ARBA" id="ARBA00023136"/>
    </source>
</evidence>
<organism evidence="10 11">
    <name type="scientific">Acidihalobacter ferrooxydans</name>
    <dbReference type="NCBI Taxonomy" id="1765967"/>
    <lineage>
        <taxon>Bacteria</taxon>
        <taxon>Pseudomonadati</taxon>
        <taxon>Pseudomonadota</taxon>
        <taxon>Gammaproteobacteria</taxon>
        <taxon>Chromatiales</taxon>
        <taxon>Ectothiorhodospiraceae</taxon>
        <taxon>Acidihalobacter</taxon>
    </lineage>
</organism>
<keyword evidence="7 8" id="KW-0472">Membrane</keyword>
<evidence type="ECO:0000256" key="5">
    <source>
        <dbReference type="ARBA" id="ARBA00022801"/>
    </source>
</evidence>
<dbReference type="Proteomes" id="UP000243807">
    <property type="component" value="Chromosome"/>
</dbReference>
<dbReference type="GO" id="GO:0006508">
    <property type="term" value="P:proteolysis"/>
    <property type="evidence" value="ECO:0007669"/>
    <property type="project" value="UniProtKB-KW"/>
</dbReference>
<feature type="transmembrane region" description="Helical" evidence="8">
    <location>
        <begin position="51"/>
        <end position="67"/>
    </location>
</feature>
<dbReference type="InterPro" id="IPR019127">
    <property type="entry name" value="Exosortase"/>
</dbReference>
<dbReference type="GO" id="GO:0008233">
    <property type="term" value="F:peptidase activity"/>
    <property type="evidence" value="ECO:0007669"/>
    <property type="project" value="UniProtKB-KW"/>
</dbReference>
<proteinExistence type="predicted"/>
<feature type="transmembrane region" description="Helical" evidence="8">
    <location>
        <begin position="260"/>
        <end position="281"/>
    </location>
</feature>
<protein>
    <submittedName>
        <fullName evidence="10">EpsI family protein</fullName>
    </submittedName>
</protein>
<dbReference type="GO" id="GO:0005886">
    <property type="term" value="C:plasma membrane"/>
    <property type="evidence" value="ECO:0007669"/>
    <property type="project" value="UniProtKB-SubCell"/>
</dbReference>
<keyword evidence="3" id="KW-0645">Protease</keyword>
<feature type="transmembrane region" description="Helical" evidence="8">
    <location>
        <begin position="186"/>
        <end position="208"/>
    </location>
</feature>
<evidence type="ECO:0000313" key="11">
    <source>
        <dbReference type="Proteomes" id="UP000243807"/>
    </source>
</evidence>
<feature type="transmembrane region" description="Helical" evidence="8">
    <location>
        <begin position="109"/>
        <end position="140"/>
    </location>
</feature>
<feature type="transmembrane region" description="Helical" evidence="8">
    <location>
        <begin position="302"/>
        <end position="325"/>
    </location>
</feature>
<feature type="transmembrane region" description="Helical" evidence="8">
    <location>
        <begin position="220"/>
        <end position="240"/>
    </location>
</feature>
<feature type="transmembrane region" description="Helical" evidence="8">
    <location>
        <begin position="18"/>
        <end position="39"/>
    </location>
</feature>
<reference evidence="10 11" key="1">
    <citation type="submission" date="2017-01" db="EMBL/GenBank/DDBJ databases">
        <title>Draft sequence of Acidihalobacter ferrooxidans strain DSM 14175 (strain V8).</title>
        <authorList>
            <person name="Khaleque H.N."/>
            <person name="Ramsay J.P."/>
            <person name="Murphy R.J.T."/>
            <person name="Kaksonen A.H."/>
            <person name="Boxall N.J."/>
            <person name="Watkin E.L.J."/>
        </authorList>
    </citation>
    <scope>NUCLEOTIDE SEQUENCE [LARGE SCALE GENOMIC DNA]</scope>
    <source>
        <strain evidence="10 11">V8</strain>
    </source>
</reference>
<dbReference type="NCBIfam" id="TIGR03109">
    <property type="entry name" value="exosort_XrtA"/>
    <property type="match status" value="1"/>
</dbReference>
<keyword evidence="2" id="KW-1003">Cell membrane</keyword>
<dbReference type="EMBL" id="CP019434">
    <property type="protein sequence ID" value="APZ43489.1"/>
    <property type="molecule type" value="Genomic_DNA"/>
</dbReference>
<evidence type="ECO:0000259" key="9">
    <source>
        <dbReference type="Pfam" id="PF11984"/>
    </source>
</evidence>
<feature type="domain" description="Methanolan biosynthesis EpsI" evidence="9">
    <location>
        <begin position="310"/>
        <end position="501"/>
    </location>
</feature>
<evidence type="ECO:0000256" key="1">
    <source>
        <dbReference type="ARBA" id="ARBA00004651"/>
    </source>
</evidence>
<dbReference type="Pfam" id="PF09721">
    <property type="entry name" value="Exosortase_EpsH"/>
    <property type="match status" value="1"/>
</dbReference>
<dbReference type="InterPro" id="IPR014263">
    <property type="entry name" value="Methanolan_biosynth_EpsI"/>
</dbReference>
<evidence type="ECO:0000256" key="6">
    <source>
        <dbReference type="ARBA" id="ARBA00022989"/>
    </source>
</evidence>
<keyword evidence="5" id="KW-0378">Hydrolase</keyword>
<gene>
    <name evidence="10" type="ORF">BW247_10640</name>
</gene>
<evidence type="ECO:0000256" key="2">
    <source>
        <dbReference type="ARBA" id="ARBA00022475"/>
    </source>
</evidence>
<accession>A0A1P8UI35</accession>
<keyword evidence="4 8" id="KW-0812">Transmembrane</keyword>
<dbReference type="InterPro" id="IPR017540">
    <property type="entry name" value="Exosortase-1"/>
</dbReference>
<dbReference type="OrthoDB" id="9797363at2"/>
<dbReference type="Pfam" id="PF11984">
    <property type="entry name" value="DUF3485"/>
    <property type="match status" value="1"/>
</dbReference>
<keyword evidence="11" id="KW-1185">Reference proteome</keyword>
<dbReference type="NCBIfam" id="TIGR02602">
    <property type="entry name" value="8TM_EpsH"/>
    <property type="match status" value="1"/>
</dbReference>
<evidence type="ECO:0000256" key="3">
    <source>
        <dbReference type="ARBA" id="ARBA00022670"/>
    </source>
</evidence>
<evidence type="ECO:0000313" key="10">
    <source>
        <dbReference type="EMBL" id="APZ43489.1"/>
    </source>
</evidence>
<comment type="subcellular location">
    <subcellularLocation>
        <location evidence="1">Cell membrane</location>
        <topology evidence="1">Multi-pass membrane protein</topology>
    </subcellularLocation>
</comment>
<dbReference type="AlphaFoldDB" id="A0A1P8UI35"/>
<dbReference type="InterPro" id="IPR013426">
    <property type="entry name" value="EpsH-like"/>
</dbReference>